<dbReference type="AlphaFoldDB" id="A0A841H094"/>
<dbReference type="Gene3D" id="3.30.530.20">
    <property type="match status" value="1"/>
</dbReference>
<name>A0A841H094_9BACT</name>
<dbReference type="Proteomes" id="UP000582837">
    <property type="component" value="Unassembled WGS sequence"/>
</dbReference>
<comment type="caution">
    <text evidence="3">The sequence shown here is derived from an EMBL/GenBank/DDBJ whole genome shotgun (WGS) entry which is preliminary data.</text>
</comment>
<proteinExistence type="inferred from homology"/>
<keyword evidence="4" id="KW-1185">Reference proteome</keyword>
<evidence type="ECO:0000259" key="2">
    <source>
        <dbReference type="Pfam" id="PF08327"/>
    </source>
</evidence>
<sequence length="138" mass="15235">MVQVRHRFTASAERVFDAWLNPATAGRWLFATPAGEMVRVQIDARVGGRYSIVERRGGEEVEHAGEYLEMDRPRRLAFTFSVPAYSSAADRVTVDIAPLEHGCELTLTHEMGAGMAEITGKARDGWMGVLRGLEASLD</sequence>
<dbReference type="CDD" id="cd07814">
    <property type="entry name" value="SRPBCC_CalC_Aha1-like"/>
    <property type="match status" value="1"/>
</dbReference>
<feature type="domain" description="Activator of Hsp90 ATPase homologue 1/2-like C-terminal" evidence="2">
    <location>
        <begin position="10"/>
        <end position="137"/>
    </location>
</feature>
<evidence type="ECO:0000256" key="1">
    <source>
        <dbReference type="ARBA" id="ARBA00006817"/>
    </source>
</evidence>
<gene>
    <name evidence="3" type="ORF">HNQ61_003012</name>
</gene>
<comment type="similarity">
    <text evidence="1">Belongs to the AHA1 family.</text>
</comment>
<dbReference type="Pfam" id="PF08327">
    <property type="entry name" value="AHSA1"/>
    <property type="match status" value="1"/>
</dbReference>
<dbReference type="EMBL" id="JACHIA010000008">
    <property type="protein sequence ID" value="MBB6071388.1"/>
    <property type="molecule type" value="Genomic_DNA"/>
</dbReference>
<protein>
    <submittedName>
        <fullName evidence="3">Uncharacterized protein YndB with AHSA1/START domain</fullName>
    </submittedName>
</protein>
<reference evidence="3 4" key="1">
    <citation type="submission" date="2020-08" db="EMBL/GenBank/DDBJ databases">
        <title>Genomic Encyclopedia of Type Strains, Phase IV (KMG-IV): sequencing the most valuable type-strain genomes for metagenomic binning, comparative biology and taxonomic classification.</title>
        <authorList>
            <person name="Goeker M."/>
        </authorList>
    </citation>
    <scope>NUCLEOTIDE SEQUENCE [LARGE SCALE GENOMIC DNA]</scope>
    <source>
        <strain evidence="3 4">DSM 29007</strain>
    </source>
</reference>
<dbReference type="InterPro" id="IPR013538">
    <property type="entry name" value="ASHA1/2-like_C"/>
</dbReference>
<dbReference type="RefSeq" id="WP_205761871.1">
    <property type="nucleotide sequence ID" value="NZ_JABDTL010000002.1"/>
</dbReference>
<evidence type="ECO:0000313" key="3">
    <source>
        <dbReference type="EMBL" id="MBB6071388.1"/>
    </source>
</evidence>
<evidence type="ECO:0000313" key="4">
    <source>
        <dbReference type="Proteomes" id="UP000582837"/>
    </source>
</evidence>
<dbReference type="SUPFAM" id="SSF55961">
    <property type="entry name" value="Bet v1-like"/>
    <property type="match status" value="1"/>
</dbReference>
<accession>A0A841H094</accession>
<organism evidence="3 4">
    <name type="scientific">Longimicrobium terrae</name>
    <dbReference type="NCBI Taxonomy" id="1639882"/>
    <lineage>
        <taxon>Bacteria</taxon>
        <taxon>Pseudomonadati</taxon>
        <taxon>Gemmatimonadota</taxon>
        <taxon>Longimicrobiia</taxon>
        <taxon>Longimicrobiales</taxon>
        <taxon>Longimicrobiaceae</taxon>
        <taxon>Longimicrobium</taxon>
    </lineage>
</organism>
<dbReference type="InterPro" id="IPR023393">
    <property type="entry name" value="START-like_dom_sf"/>
</dbReference>